<feature type="transmembrane region" description="Helical" evidence="2">
    <location>
        <begin position="365"/>
        <end position="394"/>
    </location>
</feature>
<feature type="transmembrane region" description="Helical" evidence="2">
    <location>
        <begin position="260"/>
        <end position="281"/>
    </location>
</feature>
<dbReference type="InterPro" id="IPR050834">
    <property type="entry name" value="Glycosyltransf_2"/>
</dbReference>
<name>A0A0U5BRV1_9MICO</name>
<feature type="transmembrane region" description="Helical" evidence="2">
    <location>
        <begin position="293"/>
        <end position="313"/>
    </location>
</feature>
<organism evidence="3 4">
    <name type="scientific">Microcella alkaliphila</name>
    <dbReference type="NCBI Taxonomy" id="279828"/>
    <lineage>
        <taxon>Bacteria</taxon>
        <taxon>Bacillati</taxon>
        <taxon>Actinomycetota</taxon>
        <taxon>Actinomycetes</taxon>
        <taxon>Micrococcales</taxon>
        <taxon>Microbacteriaceae</taxon>
        <taxon>Microcella</taxon>
    </lineage>
</organism>
<feature type="transmembrane region" description="Helical" evidence="2">
    <location>
        <begin position="558"/>
        <end position="574"/>
    </location>
</feature>
<dbReference type="PANTHER" id="PTHR43685">
    <property type="entry name" value="GLYCOSYLTRANSFERASE"/>
    <property type="match status" value="1"/>
</dbReference>
<reference evidence="3 4" key="2">
    <citation type="submission" date="2016-01" db="EMBL/GenBank/DDBJ databases">
        <title>Microcella alkaliphila JAM AC0309 whole genome shotgun sequence.</title>
        <authorList>
            <person name="Kurata A."/>
            <person name="Hirose Y."/>
            <person name="Kishimoto N."/>
            <person name="Kobayashi T."/>
        </authorList>
    </citation>
    <scope>NUCLEOTIDE SEQUENCE [LARGE SCALE GENOMIC DNA]</scope>
    <source>
        <strain evidence="3 4">JAM AC0309</strain>
    </source>
</reference>
<feature type="transmembrane region" description="Helical" evidence="2">
    <location>
        <begin position="628"/>
        <end position="651"/>
    </location>
</feature>
<feature type="transmembrane region" description="Helical" evidence="2">
    <location>
        <begin position="495"/>
        <end position="512"/>
    </location>
</feature>
<gene>
    <name evidence="3" type="ORF">MalAC0309_2252</name>
</gene>
<evidence type="ECO:0000256" key="2">
    <source>
        <dbReference type="SAM" id="Phobius"/>
    </source>
</evidence>
<dbReference type="RefSeq" id="WP_096422708.1">
    <property type="nucleotide sequence ID" value="NZ_AP017315.1"/>
</dbReference>
<feature type="transmembrane region" description="Helical" evidence="2">
    <location>
        <begin position="658"/>
        <end position="679"/>
    </location>
</feature>
<evidence type="ECO:0000256" key="1">
    <source>
        <dbReference type="SAM" id="MobiDB-lite"/>
    </source>
</evidence>
<dbReference type="SUPFAM" id="SSF53448">
    <property type="entry name" value="Nucleotide-diphospho-sugar transferases"/>
    <property type="match status" value="1"/>
</dbReference>
<dbReference type="PANTHER" id="PTHR43685:SF3">
    <property type="entry name" value="SLR2126 PROTEIN"/>
    <property type="match status" value="1"/>
</dbReference>
<reference evidence="4" key="1">
    <citation type="submission" date="2015-12" db="EMBL/GenBank/DDBJ databases">
        <authorList>
            <person name="Shamseldin A."/>
            <person name="Moawad H."/>
            <person name="Abd El-Rahim W.M."/>
            <person name="Sadowsky M.J."/>
        </authorList>
    </citation>
    <scope>NUCLEOTIDE SEQUENCE [LARGE SCALE GENOMIC DNA]</scope>
    <source>
        <strain evidence="4">JAM AC0309</strain>
    </source>
</reference>
<dbReference type="KEGG" id="malk:MalAC0309_2252"/>
<keyword evidence="2" id="KW-0472">Membrane</keyword>
<keyword evidence="2" id="KW-0812">Transmembrane</keyword>
<evidence type="ECO:0000313" key="3">
    <source>
        <dbReference type="EMBL" id="BAU33094.1"/>
    </source>
</evidence>
<dbReference type="InterPro" id="IPR029044">
    <property type="entry name" value="Nucleotide-diphossugar_trans"/>
</dbReference>
<proteinExistence type="predicted"/>
<feature type="transmembrane region" description="Helical" evidence="2">
    <location>
        <begin position="902"/>
        <end position="922"/>
    </location>
</feature>
<dbReference type="Pfam" id="PF13641">
    <property type="entry name" value="Glyco_tranf_2_3"/>
    <property type="match status" value="1"/>
</dbReference>
<feature type="transmembrane region" description="Helical" evidence="2">
    <location>
        <begin position="524"/>
        <end position="546"/>
    </location>
</feature>
<feature type="transmembrane region" description="Helical" evidence="2">
    <location>
        <begin position="440"/>
        <end position="459"/>
    </location>
</feature>
<feature type="region of interest" description="Disordered" evidence="1">
    <location>
        <begin position="929"/>
        <end position="951"/>
    </location>
</feature>
<feature type="transmembrane region" description="Helical" evidence="2">
    <location>
        <begin position="691"/>
        <end position="710"/>
    </location>
</feature>
<keyword evidence="2" id="KW-1133">Transmembrane helix</keyword>
<sequence length="951" mass="98161">MQPRVTAVLVVRRGGDALDHTLTALTHQTRRADQLVIVDAADDAAVTAQLADAAPTHYVTAPNASAGFGQLVMAGTDQVSLAEQTTSPYGGVDEWFWMLRHDTAPDLRALERLLGAVEVAPSVAVAGPKVMDGEHPTTIREFGETLTRTGSSVALAERELDQAQHDRTSDVLAVGEAGILVRRTVWRDVGGFDPALAHVDTALDLCVRIRLAGHRVVGVPLARVFAHESSAEFSKPGRAPRVSARTAARWRRTAQLHRRLVYAPLAAVPLHWLSLVPLALARSIGHLLAKRPTLVLGEILAALTVAFSGPAVPRARRRLARARQVGWAAIEPLRLDPREVRRRRAIARDARLGQAEMSRIDRPDFAPAGVAAVAGAAIVGLMATAPLLGAAALGGGTLAPLAADLGALADGVRVTTEGAADPFAFVLAALAALTAWQPSLALVVLWAVALPLAALGAWWAAAPLVRRPGPAAAVAVLWAAAPALAVALTEARLTVLIVHLALPWLVAAAVRLPSSWSATAVTGLLTAVLVAAAPSVAPALALVWVAAMVVRPRTIGRLLTLAVPVGVLAAPLIADRMLRGEVLALLTDPGLAAAPGPASPTGILLGWPDLAPVLGPLATLLPAEPSPLLVALVVGIPVVAIPVLGLLAPALPNGMRALAPLGLAALGLVTAIVASGIALTTADGRAVGLDVGPAVSLYWFGLVLAAGIGLDRLGRAGAIPGIVAVTGATAIAVPAFAAILLGTATVVPLAEPRTLPALVAADASDDPRLGTLVLTPRDEGLAARIDRGAGPTLIEQRTVRRADDTELRDLATLAGNLAAPSGRALERDLDDRDVRYVLLRASSAVIDGDDGADERPYRIADVAAALDATPVLVPVGDTDAGRLWRVAADDDDRAAGPEPHPLAGTVLAVQLGVLALTFLLAVPTSIRPRRERSADGTIDDPAATFDEDTDD</sequence>
<feature type="transmembrane region" description="Helical" evidence="2">
    <location>
        <begin position="471"/>
        <end position="488"/>
    </location>
</feature>
<dbReference type="AlphaFoldDB" id="A0A0U5BRV1"/>
<dbReference type="EMBL" id="AP017315">
    <property type="protein sequence ID" value="BAU33094.1"/>
    <property type="molecule type" value="Genomic_DNA"/>
</dbReference>
<accession>A0A0U5BRV1</accession>
<evidence type="ECO:0000313" key="4">
    <source>
        <dbReference type="Proteomes" id="UP000218965"/>
    </source>
</evidence>
<feature type="transmembrane region" description="Helical" evidence="2">
    <location>
        <begin position="722"/>
        <end position="747"/>
    </location>
</feature>
<dbReference type="Proteomes" id="UP000218965">
    <property type="component" value="Chromosome"/>
</dbReference>
<protein>
    <submittedName>
        <fullName evidence="3">Regulatory protein</fullName>
    </submittedName>
</protein>
<feature type="transmembrane region" description="Helical" evidence="2">
    <location>
        <begin position="414"/>
        <end position="433"/>
    </location>
</feature>
<dbReference type="OrthoDB" id="3734530at2"/>
<dbReference type="Gene3D" id="3.90.550.10">
    <property type="entry name" value="Spore Coat Polysaccharide Biosynthesis Protein SpsA, Chain A"/>
    <property type="match status" value="1"/>
</dbReference>